<keyword evidence="2" id="KW-1134">Transmembrane beta strand</keyword>
<gene>
    <name evidence="6" type="ORF">HNQ88_000490</name>
</gene>
<dbReference type="EMBL" id="JAVDQD010000001">
    <property type="protein sequence ID" value="MDR6237514.1"/>
    <property type="molecule type" value="Genomic_DNA"/>
</dbReference>
<dbReference type="AlphaFoldDB" id="A0AAE3XM73"/>
<reference evidence="6" key="1">
    <citation type="submission" date="2023-07" db="EMBL/GenBank/DDBJ databases">
        <title>Genomic Encyclopedia of Type Strains, Phase IV (KMG-IV): sequencing the most valuable type-strain genomes for metagenomic binning, comparative biology and taxonomic classification.</title>
        <authorList>
            <person name="Goeker M."/>
        </authorList>
    </citation>
    <scope>NUCLEOTIDE SEQUENCE</scope>
    <source>
        <strain evidence="6">DSM 26174</strain>
    </source>
</reference>
<dbReference type="GO" id="GO:0015562">
    <property type="term" value="F:efflux transmembrane transporter activity"/>
    <property type="evidence" value="ECO:0007669"/>
    <property type="project" value="InterPro"/>
</dbReference>
<evidence type="ECO:0000256" key="4">
    <source>
        <dbReference type="ARBA" id="ARBA00023136"/>
    </source>
</evidence>
<dbReference type="SUPFAM" id="SSF56954">
    <property type="entry name" value="Outer membrane efflux proteins (OEP)"/>
    <property type="match status" value="1"/>
</dbReference>
<dbReference type="PANTHER" id="PTHR30026:SF20">
    <property type="entry name" value="OUTER MEMBRANE PROTEIN TOLC"/>
    <property type="match status" value="1"/>
</dbReference>
<dbReference type="GO" id="GO:1990281">
    <property type="term" value="C:efflux pump complex"/>
    <property type="evidence" value="ECO:0007669"/>
    <property type="project" value="TreeGrafter"/>
</dbReference>
<evidence type="ECO:0000313" key="7">
    <source>
        <dbReference type="Proteomes" id="UP001185092"/>
    </source>
</evidence>
<evidence type="ECO:0000256" key="2">
    <source>
        <dbReference type="ARBA" id="ARBA00022452"/>
    </source>
</evidence>
<accession>A0AAE3XM73</accession>
<protein>
    <recommendedName>
        <fullName evidence="8">Outer membrane protein TolC</fullName>
    </recommendedName>
</protein>
<dbReference type="GO" id="GO:0009279">
    <property type="term" value="C:cell outer membrane"/>
    <property type="evidence" value="ECO:0007669"/>
    <property type="project" value="UniProtKB-SubCell"/>
</dbReference>
<dbReference type="Proteomes" id="UP001185092">
    <property type="component" value="Unassembled WGS sequence"/>
</dbReference>
<keyword evidence="7" id="KW-1185">Reference proteome</keyword>
<dbReference type="GO" id="GO:0015288">
    <property type="term" value="F:porin activity"/>
    <property type="evidence" value="ECO:0007669"/>
    <property type="project" value="TreeGrafter"/>
</dbReference>
<dbReference type="RefSeq" id="WP_309936978.1">
    <property type="nucleotide sequence ID" value="NZ_AP025305.1"/>
</dbReference>
<keyword evidence="4" id="KW-0472">Membrane</keyword>
<keyword evidence="3" id="KW-0812">Transmembrane</keyword>
<name>A0AAE3XM73_9BACT</name>
<proteinExistence type="predicted"/>
<keyword evidence="5" id="KW-0998">Cell outer membrane</keyword>
<evidence type="ECO:0000256" key="3">
    <source>
        <dbReference type="ARBA" id="ARBA00022692"/>
    </source>
</evidence>
<evidence type="ECO:0008006" key="8">
    <source>
        <dbReference type="Google" id="ProtNLM"/>
    </source>
</evidence>
<dbReference type="InterPro" id="IPR051906">
    <property type="entry name" value="TolC-like"/>
</dbReference>
<comment type="caution">
    <text evidence="6">The sequence shown here is derived from an EMBL/GenBank/DDBJ whole genome shotgun (WGS) entry which is preliminary data.</text>
</comment>
<dbReference type="Gene3D" id="1.20.1600.10">
    <property type="entry name" value="Outer membrane efflux proteins (OEP)"/>
    <property type="match status" value="1"/>
</dbReference>
<sequence>MNNSHTLKTVILTLSLYLIISIVAFGQNTHTLEDCRELAKENYFTLQKKGLWNESEQASISMLEAAQLPQIFVMGEAKYVSDVPHPDAPVPGFPTLPKDQYQFYVSANQLIYQGGHIKQLKQVEALKSSTEIQKLEVDWYNHEQKVDALFFNAFLLEENKKSIDLAKANIGRQLEEVESRVKAGSVLPYQLDYLKAENIKLDQQLVTINAQKKAVLDALSIYTATDLSSIDQLLLTDTEAAMPLNIENIQRPELKLMDEQINLLTGQNEVYTSLRMPKLEAFGITGYGQPGYNFFNPNFDFYYQFGAKFSWNIYDWKKTKNQKKLNTLQVQMINKEKDQFLQDLETAISKQNRHIDEYQSLLSKDDEEIEIRERILQAESSRLKNGVINGSDFVKAVNESKDATVRKNMHRIQLIQAKYGLETLLGF</sequence>
<evidence type="ECO:0000256" key="1">
    <source>
        <dbReference type="ARBA" id="ARBA00004442"/>
    </source>
</evidence>
<dbReference type="PANTHER" id="PTHR30026">
    <property type="entry name" value="OUTER MEMBRANE PROTEIN TOLC"/>
    <property type="match status" value="1"/>
</dbReference>
<evidence type="ECO:0000256" key="5">
    <source>
        <dbReference type="ARBA" id="ARBA00023237"/>
    </source>
</evidence>
<comment type="subcellular location">
    <subcellularLocation>
        <location evidence="1">Cell outer membrane</location>
    </subcellularLocation>
</comment>
<organism evidence="6 7">
    <name type="scientific">Aureibacter tunicatorum</name>
    <dbReference type="NCBI Taxonomy" id="866807"/>
    <lineage>
        <taxon>Bacteria</taxon>
        <taxon>Pseudomonadati</taxon>
        <taxon>Bacteroidota</taxon>
        <taxon>Cytophagia</taxon>
        <taxon>Cytophagales</taxon>
        <taxon>Persicobacteraceae</taxon>
        <taxon>Aureibacter</taxon>
    </lineage>
</organism>
<evidence type="ECO:0000313" key="6">
    <source>
        <dbReference type="EMBL" id="MDR6237514.1"/>
    </source>
</evidence>